<keyword evidence="2" id="KW-1185">Reference proteome</keyword>
<reference evidence="1 2" key="2">
    <citation type="journal article" date="2022" name="Mol. Ecol. Resour.">
        <title>The genomes of chicory, endive, great burdock and yacon provide insights into Asteraceae paleo-polyploidization history and plant inulin production.</title>
        <authorList>
            <person name="Fan W."/>
            <person name="Wang S."/>
            <person name="Wang H."/>
            <person name="Wang A."/>
            <person name="Jiang F."/>
            <person name="Liu H."/>
            <person name="Zhao H."/>
            <person name="Xu D."/>
            <person name="Zhang Y."/>
        </authorList>
    </citation>
    <scope>NUCLEOTIDE SEQUENCE [LARGE SCALE GENOMIC DNA]</scope>
    <source>
        <strain evidence="2">cv. Niubang</strain>
    </source>
</reference>
<reference evidence="2" key="1">
    <citation type="journal article" date="2022" name="Mol. Ecol. Resour.">
        <title>The genomes of chicory, endive, great burdock and yacon provide insights into Asteraceae palaeo-polyploidization history and plant inulin production.</title>
        <authorList>
            <person name="Fan W."/>
            <person name="Wang S."/>
            <person name="Wang H."/>
            <person name="Wang A."/>
            <person name="Jiang F."/>
            <person name="Liu H."/>
            <person name="Zhao H."/>
            <person name="Xu D."/>
            <person name="Zhang Y."/>
        </authorList>
    </citation>
    <scope>NUCLEOTIDE SEQUENCE [LARGE SCALE GENOMIC DNA]</scope>
    <source>
        <strain evidence="2">cv. Niubang</strain>
    </source>
</reference>
<evidence type="ECO:0000313" key="1">
    <source>
        <dbReference type="EMBL" id="KAI3745752.1"/>
    </source>
</evidence>
<sequence>MLMSFCKGGNVIKLPQLEALILDSLPNFTSKYQHLLNKEVMISKLKKLKIRNMEKLKEIWSSQLSNNDQVICQLRELTVHGCDRLVNFFPNNQMSLLHHLEQLTVTDCGSIDVLFNIDLGCVGEIQESSSNLRSIKIRRLGELRDVWRVINGVNNSNDDLPILGFQSVEYIKIEDCKRLRNVFTPTTSNFDMRALKEITIDGYDGWGENRSDNEMVESSQQKEEINVVSNEYISEVDDDIPNVAFPSYLIHTFHSLRTLFLSKCKEAEVAFEIDSLSSRKLATTRNNQPPLLLRHLEVLQLNGMDNMTHVWKYDWIQFLISQQEPKSFSFHNLSIIRLTNSKRIKYLFSPLMAKFLPNLKSINIEYCGAIEEVVSNRDDENKEMATSISSHTN</sequence>
<evidence type="ECO:0000313" key="2">
    <source>
        <dbReference type="Proteomes" id="UP001055879"/>
    </source>
</evidence>
<name>A0ACB9DHI6_ARCLA</name>
<organism evidence="1 2">
    <name type="scientific">Arctium lappa</name>
    <name type="common">Greater burdock</name>
    <name type="synonym">Lappa major</name>
    <dbReference type="NCBI Taxonomy" id="4217"/>
    <lineage>
        <taxon>Eukaryota</taxon>
        <taxon>Viridiplantae</taxon>
        <taxon>Streptophyta</taxon>
        <taxon>Embryophyta</taxon>
        <taxon>Tracheophyta</taxon>
        <taxon>Spermatophyta</taxon>
        <taxon>Magnoliopsida</taxon>
        <taxon>eudicotyledons</taxon>
        <taxon>Gunneridae</taxon>
        <taxon>Pentapetalae</taxon>
        <taxon>asterids</taxon>
        <taxon>campanulids</taxon>
        <taxon>Asterales</taxon>
        <taxon>Asteraceae</taxon>
        <taxon>Carduoideae</taxon>
        <taxon>Cardueae</taxon>
        <taxon>Arctiinae</taxon>
        <taxon>Arctium</taxon>
    </lineage>
</organism>
<protein>
    <submittedName>
        <fullName evidence="1">Uncharacterized protein</fullName>
    </submittedName>
</protein>
<dbReference type="EMBL" id="CM042049">
    <property type="protein sequence ID" value="KAI3745752.1"/>
    <property type="molecule type" value="Genomic_DNA"/>
</dbReference>
<proteinExistence type="predicted"/>
<comment type="caution">
    <text evidence="1">The sequence shown here is derived from an EMBL/GenBank/DDBJ whole genome shotgun (WGS) entry which is preliminary data.</text>
</comment>
<accession>A0ACB9DHI6</accession>
<gene>
    <name evidence="1" type="ORF">L6452_08159</name>
</gene>
<dbReference type="Proteomes" id="UP001055879">
    <property type="component" value="Linkage Group LG03"/>
</dbReference>